<feature type="region of interest" description="Disordered" evidence="1">
    <location>
        <begin position="160"/>
        <end position="183"/>
    </location>
</feature>
<proteinExistence type="predicted"/>
<dbReference type="Proteomes" id="UP000050497">
    <property type="component" value="Unassembled WGS sequence"/>
</dbReference>
<protein>
    <submittedName>
        <fullName evidence="2">Uncharacterized protein</fullName>
    </submittedName>
</protein>
<feature type="compositionally biased region" description="Basic and acidic residues" evidence="1">
    <location>
        <begin position="16"/>
        <end position="58"/>
    </location>
</feature>
<comment type="caution">
    <text evidence="2">The sequence shown here is derived from an EMBL/GenBank/DDBJ whole genome shotgun (WGS) entry which is preliminary data.</text>
</comment>
<dbReference type="AlphaFoldDB" id="A0A0P7Y526"/>
<gene>
    <name evidence="2" type="ORF">HLUCCO17_03920</name>
</gene>
<evidence type="ECO:0000313" key="2">
    <source>
        <dbReference type="EMBL" id="KPQ11951.1"/>
    </source>
</evidence>
<feature type="region of interest" description="Disordered" evidence="1">
    <location>
        <begin position="1"/>
        <end position="67"/>
    </location>
</feature>
<evidence type="ECO:0000313" key="3">
    <source>
        <dbReference type="Proteomes" id="UP000050497"/>
    </source>
</evidence>
<name>A0A0P7Y526_9HYPH</name>
<sequence>MPGWQSRRNAPSPDVATDHEARARPDPRQKAPQRGKGEGDAALRRREARTRGMHEDRTPASAQRAGHAVPADINDEIIEPILAPHPLMAGARRQAYQLIVTRIAGIIAPAVMRANGPRGQARVRARRTAIGAEKQSEQGKVTDRGGAVTFAFAPGHPALADGAGEHSPASGEPAAPAIMRGGENVNSCQKSPFHAISLWLTRIAPRAGLAGSPARVTLRLSGIPGESVSRRRGAPAYSRG</sequence>
<organism evidence="2 3">
    <name type="scientific">Saliniramus fredricksonii</name>
    <dbReference type="NCBI Taxonomy" id="1653334"/>
    <lineage>
        <taxon>Bacteria</taxon>
        <taxon>Pseudomonadati</taxon>
        <taxon>Pseudomonadota</taxon>
        <taxon>Alphaproteobacteria</taxon>
        <taxon>Hyphomicrobiales</taxon>
        <taxon>Salinarimonadaceae</taxon>
        <taxon>Saliniramus</taxon>
    </lineage>
</organism>
<reference evidence="2 3" key="1">
    <citation type="submission" date="2015-09" db="EMBL/GenBank/DDBJ databases">
        <title>Identification and resolution of microdiversity through metagenomic sequencing of parallel consortia.</title>
        <authorList>
            <person name="Nelson W.C."/>
            <person name="Romine M.F."/>
            <person name="Lindemann S.R."/>
        </authorList>
    </citation>
    <scope>NUCLEOTIDE SEQUENCE [LARGE SCALE GENOMIC DNA]</scope>
    <source>
        <strain evidence="2">HL-109</strain>
    </source>
</reference>
<accession>A0A0P7Y526</accession>
<evidence type="ECO:0000256" key="1">
    <source>
        <dbReference type="SAM" id="MobiDB-lite"/>
    </source>
</evidence>
<dbReference type="EMBL" id="LJSX01000004">
    <property type="protein sequence ID" value="KPQ11951.1"/>
    <property type="molecule type" value="Genomic_DNA"/>
</dbReference>